<name>W9QRM2_9ROSA</name>
<sequence>MEEGWEDELLRALNKHSFDGFGKFPVMYIYGLICSFKWPEVRHGGGPLLRLLEKSTFARKQGLYILYY</sequence>
<organism evidence="1 2">
    <name type="scientific">Morus notabilis</name>
    <dbReference type="NCBI Taxonomy" id="981085"/>
    <lineage>
        <taxon>Eukaryota</taxon>
        <taxon>Viridiplantae</taxon>
        <taxon>Streptophyta</taxon>
        <taxon>Embryophyta</taxon>
        <taxon>Tracheophyta</taxon>
        <taxon>Spermatophyta</taxon>
        <taxon>Magnoliopsida</taxon>
        <taxon>eudicotyledons</taxon>
        <taxon>Gunneridae</taxon>
        <taxon>Pentapetalae</taxon>
        <taxon>rosids</taxon>
        <taxon>fabids</taxon>
        <taxon>Rosales</taxon>
        <taxon>Moraceae</taxon>
        <taxon>Moreae</taxon>
        <taxon>Morus</taxon>
    </lineage>
</organism>
<dbReference type="AlphaFoldDB" id="W9QRM2"/>
<dbReference type="Proteomes" id="UP000030645">
    <property type="component" value="Unassembled WGS sequence"/>
</dbReference>
<dbReference type="EMBL" id="KE343603">
    <property type="protein sequence ID" value="EXB37064.1"/>
    <property type="molecule type" value="Genomic_DNA"/>
</dbReference>
<protein>
    <submittedName>
        <fullName evidence="1">Uncharacterized protein</fullName>
    </submittedName>
</protein>
<keyword evidence="2" id="KW-1185">Reference proteome</keyword>
<reference evidence="2" key="1">
    <citation type="submission" date="2013-01" db="EMBL/GenBank/DDBJ databases">
        <title>Draft Genome Sequence of a Mulberry Tree, Morus notabilis C.K. Schneid.</title>
        <authorList>
            <person name="He N."/>
            <person name="Zhao S."/>
        </authorList>
    </citation>
    <scope>NUCLEOTIDE SEQUENCE</scope>
</reference>
<gene>
    <name evidence="1" type="ORF">L484_020854</name>
</gene>
<accession>W9QRM2</accession>
<evidence type="ECO:0000313" key="1">
    <source>
        <dbReference type="EMBL" id="EXB37064.1"/>
    </source>
</evidence>
<evidence type="ECO:0000313" key="2">
    <source>
        <dbReference type="Proteomes" id="UP000030645"/>
    </source>
</evidence>
<proteinExistence type="predicted"/>